<sequence>MKRVTAILVFLSVTSIWGEAPSSSVASSNTIQDGELSKAEESEAPLVVSKCCPIGSVLIESALSVRTCKNRSEVSEDTSRRPRWSPVFFDLQTETEVERPASYLLQTGVPKCAIENGETLAPIYHHEHTFDDMMLLINGSLVHQLFHKTSLSPRYVYSPDKYCLEDMIIRHNVSGSISNGTIEDSLIEFGYICENLQSIVDDFIYPCGLAVSILCLILTFLLYSFLPQLRDLTGKFILAICAFLSTCLALILVEHFGWKDTNVNRFVTVFLKHLSVVAIWLAILCMGHHVWKIVKARTVFTRVTDGTKLFFYTMFLIVSLVVITLVALTCHYFMERGRKLDNQPIGWATFLAFYIPASVLLLVSLYYYRTSQRRIVKQIAYNRGMQHFQVNFDLFTKFLLVIGIWWMFFLLALFEIEALVYISKVFNVIEGPLIFCIAMCRTRVAFLFKRYFCYDWCCFGCCKSEDFLDGGDCKELSIIDTLRNRDESDENCLPSTSLLPSPFPSSNNRELSKSLFNVRHQAGEVPPPADPDMPVGRVKRLLKSNSLTAIANINFGWRKETSV</sequence>
<dbReference type="EMBL" id="VCGU01000008">
    <property type="protein sequence ID" value="TRY72688.1"/>
    <property type="molecule type" value="Genomic_DNA"/>
</dbReference>
<keyword evidence="2" id="KW-0732">Signal</keyword>
<proteinExistence type="predicted"/>
<dbReference type="STRING" id="6832.A0A553P4T7"/>
<feature type="transmembrane region" description="Helical" evidence="1">
    <location>
        <begin position="346"/>
        <end position="368"/>
    </location>
</feature>
<feature type="transmembrane region" description="Helical" evidence="1">
    <location>
        <begin position="236"/>
        <end position="258"/>
    </location>
</feature>
<organism evidence="3 4">
    <name type="scientific">Tigriopus californicus</name>
    <name type="common">Marine copepod</name>
    <dbReference type="NCBI Taxonomy" id="6832"/>
    <lineage>
        <taxon>Eukaryota</taxon>
        <taxon>Metazoa</taxon>
        <taxon>Ecdysozoa</taxon>
        <taxon>Arthropoda</taxon>
        <taxon>Crustacea</taxon>
        <taxon>Multicrustacea</taxon>
        <taxon>Hexanauplia</taxon>
        <taxon>Copepoda</taxon>
        <taxon>Harpacticoida</taxon>
        <taxon>Harpacticidae</taxon>
        <taxon>Tigriopus</taxon>
    </lineage>
</organism>
<feature type="transmembrane region" description="Helical" evidence="1">
    <location>
        <begin position="309"/>
        <end position="334"/>
    </location>
</feature>
<feature type="transmembrane region" description="Helical" evidence="1">
    <location>
        <begin position="270"/>
        <end position="288"/>
    </location>
</feature>
<feature type="chain" id="PRO_5021730215" description="G-protein coupled receptors family 2 profile 2 domain-containing protein" evidence="2">
    <location>
        <begin position="19"/>
        <end position="563"/>
    </location>
</feature>
<dbReference type="PANTHER" id="PTHR46953">
    <property type="entry name" value="G-PROTEIN COUPLED RECEPTOR MTH-LIKE 1-RELATED"/>
    <property type="match status" value="1"/>
</dbReference>
<dbReference type="OMA" id="CCFGCCK"/>
<dbReference type="InterPro" id="IPR052808">
    <property type="entry name" value="GPCR_Mth-like"/>
</dbReference>
<accession>A0A553P4T7</accession>
<dbReference type="AlphaFoldDB" id="A0A553P4T7"/>
<dbReference type="PANTHER" id="PTHR46953:SF3">
    <property type="entry name" value="G-PROTEIN COUPLED RECEPTOR MTH-LIKE 14-RELATED"/>
    <property type="match status" value="1"/>
</dbReference>
<evidence type="ECO:0000313" key="3">
    <source>
        <dbReference type="EMBL" id="TRY72688.1"/>
    </source>
</evidence>
<dbReference type="Gene3D" id="1.20.1070.10">
    <property type="entry name" value="Rhodopsin 7-helix transmembrane proteins"/>
    <property type="match status" value="1"/>
</dbReference>
<protein>
    <recommendedName>
        <fullName evidence="5">G-protein coupled receptors family 2 profile 2 domain-containing protein</fullName>
    </recommendedName>
</protein>
<evidence type="ECO:0000256" key="1">
    <source>
        <dbReference type="SAM" id="Phobius"/>
    </source>
</evidence>
<evidence type="ECO:0000256" key="2">
    <source>
        <dbReference type="SAM" id="SignalP"/>
    </source>
</evidence>
<keyword evidence="1" id="KW-1133">Transmembrane helix</keyword>
<dbReference type="Proteomes" id="UP000318571">
    <property type="component" value="Chromosome 7"/>
</dbReference>
<name>A0A553P4T7_TIGCA</name>
<feature type="signal peptide" evidence="2">
    <location>
        <begin position="1"/>
        <end position="18"/>
    </location>
</feature>
<feature type="transmembrane region" description="Helical" evidence="1">
    <location>
        <begin position="203"/>
        <end position="224"/>
    </location>
</feature>
<keyword evidence="1" id="KW-0812">Transmembrane</keyword>
<reference evidence="3 4" key="1">
    <citation type="journal article" date="2018" name="Nat. Ecol. Evol.">
        <title>Genomic signatures of mitonuclear coevolution across populations of Tigriopus californicus.</title>
        <authorList>
            <person name="Barreto F.S."/>
            <person name="Watson E.T."/>
            <person name="Lima T.G."/>
            <person name="Willett C.S."/>
            <person name="Edmands S."/>
            <person name="Li W."/>
            <person name="Burton R.S."/>
        </authorList>
    </citation>
    <scope>NUCLEOTIDE SEQUENCE [LARGE SCALE GENOMIC DNA]</scope>
    <source>
        <strain evidence="3 4">San Diego</strain>
    </source>
</reference>
<evidence type="ECO:0008006" key="5">
    <source>
        <dbReference type="Google" id="ProtNLM"/>
    </source>
</evidence>
<gene>
    <name evidence="3" type="ORF">TCAL_05391</name>
</gene>
<comment type="caution">
    <text evidence="3">The sequence shown here is derived from an EMBL/GenBank/DDBJ whole genome shotgun (WGS) entry which is preliminary data.</text>
</comment>
<feature type="transmembrane region" description="Helical" evidence="1">
    <location>
        <begin position="420"/>
        <end position="440"/>
    </location>
</feature>
<keyword evidence="1" id="KW-0472">Membrane</keyword>
<feature type="transmembrane region" description="Helical" evidence="1">
    <location>
        <begin position="394"/>
        <end position="414"/>
    </location>
</feature>
<keyword evidence="4" id="KW-1185">Reference proteome</keyword>
<evidence type="ECO:0000313" key="4">
    <source>
        <dbReference type="Proteomes" id="UP000318571"/>
    </source>
</evidence>